<accession>A0AA96WGK4</accession>
<feature type="repeat" description="WD" evidence="3">
    <location>
        <begin position="1169"/>
        <end position="1203"/>
    </location>
</feature>
<dbReference type="PANTHER" id="PTHR19879:SF9">
    <property type="entry name" value="TRANSCRIPTION INITIATION FACTOR TFIID SUBUNIT 5"/>
    <property type="match status" value="1"/>
</dbReference>
<evidence type="ECO:0000313" key="5">
    <source>
        <dbReference type="EMBL" id="WNZ25058.1"/>
    </source>
</evidence>
<evidence type="ECO:0000256" key="2">
    <source>
        <dbReference type="ARBA" id="ARBA00022737"/>
    </source>
</evidence>
<dbReference type="PRINTS" id="PR00320">
    <property type="entry name" value="GPROTEINBRPT"/>
</dbReference>
<dbReference type="PROSITE" id="PS00678">
    <property type="entry name" value="WD_REPEATS_1"/>
    <property type="match status" value="5"/>
</dbReference>
<feature type="repeat" description="WD" evidence="3">
    <location>
        <begin position="716"/>
        <end position="747"/>
    </location>
</feature>
<dbReference type="Pfam" id="PF00400">
    <property type="entry name" value="WD40"/>
    <property type="match status" value="13"/>
</dbReference>
<dbReference type="Pfam" id="PF20703">
    <property type="entry name" value="nSTAND1"/>
    <property type="match status" value="1"/>
</dbReference>
<sequence>MNPQEPQNQAALPSQRMDNTLGNVSIQGDSATFTFAPVQNNTQIQTQIIQISAEWITQRELNKTSPYKGLKQYNFSDRDYFFGRDALIARLFEAVNQNKFLLVVGASGCGKSSAVRAGLIPELKSNLGATKLLDFVFTPGRNPFESFYRCLLADGKDYRFSEDEAEPARAANAQTIVTVIQSLKQDQDRWLIFIDQFEEIFTNCSDEQIRQSFIDALVQLNQNSDDSVRAVLAMRADFLEYFSSYPQLGMIANSNNIHLVTDMHRDELRQAIEQPAAKHGVVFQEGLVEQIIQEVQGQSGYLPLLQYTLNLLWETECIALGQDGKPHIEDRTLNRSTYSALEGVRGALQARINKLYQQLNQTEQDATRQIFLRLVQIVDTDSGSRAVSRKAYRSEFQGETIETTLQKFVNENMVVSGYEYSSQDKILVSSLSDVKKNAIFEIAHEIILSSWDELRKWLEEAKDAIIFKNLLADDVHRWQSALAQVTSEDSEKLDRAKDELLKGSRLDRAIELRQNNAFVLLGGLTDLENQFIDASVEWQRFQRRRQAELETEKERNQLLTEANQKANKIIRRGMISLAVIVPVAIGASLLASHALNRLAFARTASELEQKGVSSLEQIDFSEIDALLTAIQTGQALQDLAGENTRMGAYPAYSPIVALDMILNRIREKNRFPANQGEIKATAFSRDGKRIATGGKDGTIQLWSLAGERLTQFQAHEGGPLASINSVSFSPDGKYIASASEDGTARLWADSGAPVVTLTGHQGEIESVSFGPDSQTIATSGSSGEVFLWTIAGNKLRQLKGHQGTVLKVTFSPDGQKLATAATDGTIRVWNASGTQLAEWKGHGGEPVYSVSFSADGQKLVSAGGDKTARVWNLSGQPQLVLEGHKLLVTSASFGYKDQRLATASDDGTARLWNLAGEELARFQGHRGVVWHANFSPDGNYLFTTGRDGTARLWNLTKSAAPSFKGLQADANTVSISPDQRLIAAAGNEGILSLWDASGKLVKAWTANPRGHIFSISFSADGQRIATGGVDPSVSLWDLSGNRVAQLKGHGGFVNSLSFSPDGRFLATAGQDGQARLWTTSGDEVALLHGHKDVVSAVTFSPDSSTIATASWDGWIKLWDTSGSLLREWQGHSNKISSLDFSSDGKLMATADKGGMVRLWTKTGQQKLEFYSYQSGVNALRFIPNSALLSTGGMDGTVRVWDFSGRQFNEFTHEGAIWGIAPAVDGKQILVGGDAGEVRLWAIKSLPETIEQGCSWLQDFLKSNDFAGKGICSF</sequence>
<feature type="repeat" description="WD" evidence="3">
    <location>
        <begin position="671"/>
        <end position="712"/>
    </location>
</feature>
<dbReference type="EMBL" id="CP053586">
    <property type="protein sequence ID" value="WNZ25058.1"/>
    <property type="molecule type" value="Genomic_DNA"/>
</dbReference>
<feature type="repeat" description="WD" evidence="3">
    <location>
        <begin position="881"/>
        <end position="922"/>
    </location>
</feature>
<feature type="domain" description="Novel STAND NTPase 1" evidence="4">
    <location>
        <begin position="66"/>
        <end position="481"/>
    </location>
</feature>
<proteinExistence type="predicted"/>
<feature type="repeat" description="WD" evidence="3">
    <location>
        <begin position="1005"/>
        <end position="1046"/>
    </location>
</feature>
<dbReference type="SMART" id="SM00320">
    <property type="entry name" value="WD40"/>
    <property type="match status" value="14"/>
</dbReference>
<dbReference type="InterPro" id="IPR020472">
    <property type="entry name" value="WD40_PAC1"/>
</dbReference>
<dbReference type="PROSITE" id="PS50294">
    <property type="entry name" value="WD_REPEATS_REGION"/>
    <property type="match status" value="12"/>
</dbReference>
<feature type="repeat" description="WD" evidence="3">
    <location>
        <begin position="798"/>
        <end position="830"/>
    </location>
</feature>
<reference evidence="5" key="1">
    <citation type="submission" date="2020-05" db="EMBL/GenBank/DDBJ databases">
        <authorList>
            <person name="Zhu T."/>
            <person name="Keshari N."/>
            <person name="Lu X."/>
        </authorList>
    </citation>
    <scope>NUCLEOTIDE SEQUENCE</scope>
    <source>
        <strain evidence="5">NK1-12</strain>
    </source>
</reference>
<dbReference type="SUPFAM" id="SSF50978">
    <property type="entry name" value="WD40 repeat-like"/>
    <property type="match status" value="2"/>
</dbReference>
<dbReference type="InterPro" id="IPR027417">
    <property type="entry name" value="P-loop_NTPase"/>
</dbReference>
<feature type="repeat" description="WD" evidence="3">
    <location>
        <begin position="963"/>
        <end position="995"/>
    </location>
</feature>
<feature type="repeat" description="WD" evidence="3">
    <location>
        <begin position="1128"/>
        <end position="1159"/>
    </location>
</feature>
<dbReference type="InterPro" id="IPR036322">
    <property type="entry name" value="WD40_repeat_dom_sf"/>
</dbReference>
<evidence type="ECO:0000256" key="3">
    <source>
        <dbReference type="PROSITE-ProRule" id="PRU00221"/>
    </source>
</evidence>
<dbReference type="InterPro" id="IPR019775">
    <property type="entry name" value="WD40_repeat_CS"/>
</dbReference>
<organism evidence="5">
    <name type="scientific">Leptolyngbya sp. NK1-12</name>
    <dbReference type="NCBI Taxonomy" id="2547451"/>
    <lineage>
        <taxon>Bacteria</taxon>
        <taxon>Bacillati</taxon>
        <taxon>Cyanobacteriota</taxon>
        <taxon>Cyanophyceae</taxon>
        <taxon>Leptolyngbyales</taxon>
        <taxon>Leptolyngbyaceae</taxon>
        <taxon>Leptolyngbya group</taxon>
        <taxon>Leptolyngbya</taxon>
    </lineage>
</organism>
<name>A0AA96WGK4_9CYAN</name>
<dbReference type="InterPro" id="IPR049052">
    <property type="entry name" value="nSTAND1"/>
</dbReference>
<feature type="repeat" description="WD" evidence="3">
    <location>
        <begin position="922"/>
        <end position="963"/>
    </location>
</feature>
<feature type="repeat" description="WD" evidence="3">
    <location>
        <begin position="757"/>
        <end position="798"/>
    </location>
</feature>
<keyword evidence="1 3" id="KW-0853">WD repeat</keyword>
<dbReference type="InterPro" id="IPR015943">
    <property type="entry name" value="WD40/YVTN_repeat-like_dom_sf"/>
</dbReference>
<dbReference type="Gene3D" id="3.40.50.300">
    <property type="entry name" value="P-loop containing nucleotide triphosphate hydrolases"/>
    <property type="match status" value="1"/>
</dbReference>
<dbReference type="SUPFAM" id="SSF52540">
    <property type="entry name" value="P-loop containing nucleoside triphosphate hydrolases"/>
    <property type="match status" value="1"/>
</dbReference>
<dbReference type="SUPFAM" id="SSF50965">
    <property type="entry name" value="Galactose oxidase, central domain"/>
    <property type="match status" value="1"/>
</dbReference>
<dbReference type="Gene3D" id="2.130.10.10">
    <property type="entry name" value="YVTN repeat-like/Quinoprotein amine dehydrogenase"/>
    <property type="match status" value="4"/>
</dbReference>
<dbReference type="CDD" id="cd00200">
    <property type="entry name" value="WD40"/>
    <property type="match status" value="3"/>
</dbReference>
<feature type="repeat" description="WD" evidence="3">
    <location>
        <begin position="847"/>
        <end position="874"/>
    </location>
</feature>
<dbReference type="AlphaFoldDB" id="A0AA96WGK4"/>
<evidence type="ECO:0000259" key="4">
    <source>
        <dbReference type="Pfam" id="PF20703"/>
    </source>
</evidence>
<gene>
    <name evidence="5" type="ORF">HJG54_20855</name>
</gene>
<protein>
    <recommendedName>
        <fullName evidence="4">Novel STAND NTPase 1 domain-containing protein</fullName>
    </recommendedName>
</protein>
<keyword evidence="2" id="KW-0677">Repeat</keyword>
<dbReference type="PROSITE" id="PS50082">
    <property type="entry name" value="WD_REPEATS_2"/>
    <property type="match status" value="13"/>
</dbReference>
<dbReference type="InterPro" id="IPR001680">
    <property type="entry name" value="WD40_rpt"/>
</dbReference>
<feature type="repeat" description="WD" evidence="3">
    <location>
        <begin position="1087"/>
        <end position="1119"/>
    </location>
</feature>
<dbReference type="InterPro" id="IPR011043">
    <property type="entry name" value="Gal_Oxase/kelch_b-propeller"/>
</dbReference>
<evidence type="ECO:0000256" key="1">
    <source>
        <dbReference type="ARBA" id="ARBA00022574"/>
    </source>
</evidence>
<dbReference type="PANTHER" id="PTHR19879">
    <property type="entry name" value="TRANSCRIPTION INITIATION FACTOR TFIID"/>
    <property type="match status" value="1"/>
</dbReference>
<dbReference type="RefSeq" id="WP_316431145.1">
    <property type="nucleotide sequence ID" value="NZ_CP053586.1"/>
</dbReference>
<feature type="repeat" description="WD" evidence="3">
    <location>
        <begin position="1046"/>
        <end position="1087"/>
    </location>
</feature>